<dbReference type="GO" id="GO:0016874">
    <property type="term" value="F:ligase activity"/>
    <property type="evidence" value="ECO:0007669"/>
    <property type="project" value="UniProtKB-KW"/>
</dbReference>
<organism evidence="2 3">
    <name type="scientific">Mannheimia haemolytica</name>
    <name type="common">Pasteurella haemolytica</name>
    <dbReference type="NCBI Taxonomy" id="75985"/>
    <lineage>
        <taxon>Bacteria</taxon>
        <taxon>Pseudomonadati</taxon>
        <taxon>Pseudomonadota</taxon>
        <taxon>Gammaproteobacteria</taxon>
        <taxon>Pasteurellales</taxon>
        <taxon>Pasteurellaceae</taxon>
        <taxon>Mannheimia</taxon>
    </lineage>
</organism>
<keyword evidence="1" id="KW-1133">Transmembrane helix</keyword>
<keyword evidence="1" id="KW-0472">Membrane</keyword>
<evidence type="ECO:0000256" key="1">
    <source>
        <dbReference type="SAM" id="Phobius"/>
    </source>
</evidence>
<keyword evidence="2" id="KW-0436">Ligase</keyword>
<dbReference type="Proteomes" id="UP000254031">
    <property type="component" value="Unassembled WGS sequence"/>
</dbReference>
<accession>A0A378NDR5</accession>
<feature type="transmembrane region" description="Helical" evidence="1">
    <location>
        <begin position="69"/>
        <end position="87"/>
    </location>
</feature>
<dbReference type="AlphaFoldDB" id="A0A378NDR5"/>
<feature type="transmembrane region" description="Helical" evidence="1">
    <location>
        <begin position="121"/>
        <end position="141"/>
    </location>
</feature>
<evidence type="ECO:0000313" key="2">
    <source>
        <dbReference type="EMBL" id="STY65997.1"/>
    </source>
</evidence>
<name>A0A378NDR5_MANHA</name>
<reference evidence="2 3" key="1">
    <citation type="submission" date="2018-06" db="EMBL/GenBank/DDBJ databases">
        <authorList>
            <consortium name="Pathogen Informatics"/>
            <person name="Doyle S."/>
        </authorList>
    </citation>
    <scope>NUCLEOTIDE SEQUENCE [LARGE SCALE GENOMIC DNA]</scope>
    <source>
        <strain evidence="2 3">NCTC9380</strain>
    </source>
</reference>
<feature type="transmembrane region" description="Helical" evidence="1">
    <location>
        <begin position="37"/>
        <end position="53"/>
    </location>
</feature>
<dbReference type="EMBL" id="UGPL01000006">
    <property type="protein sequence ID" value="STY65997.1"/>
    <property type="molecule type" value="Genomic_DNA"/>
</dbReference>
<feature type="transmembrane region" description="Helical" evidence="1">
    <location>
        <begin position="99"/>
        <end position="116"/>
    </location>
</feature>
<sequence>MLHHLKKIEKPQITLFVNILVAAFFVTVLTFKKGYSYVPMTLGVIATFSFLYYRSKLKIKWQLDKEDKYFIFTLIAYFLSFVISTIFNGDGFREIDNPSRILLLIPLIFFFNIYSIKKEIIFHFIPIGSFLVGMLALYQKFILKWQKPFPDIMHIQAGNISILLGLLSISIAFY</sequence>
<protein>
    <submittedName>
        <fullName evidence="2">Lipid A core - O-antigen ligase and related enzymes</fullName>
    </submittedName>
</protein>
<keyword evidence="1" id="KW-0812">Transmembrane</keyword>
<feature type="transmembrane region" description="Helical" evidence="1">
    <location>
        <begin position="12"/>
        <end position="31"/>
    </location>
</feature>
<gene>
    <name evidence="2" type="ORF">NCTC9380_01277</name>
</gene>
<proteinExistence type="predicted"/>
<evidence type="ECO:0000313" key="3">
    <source>
        <dbReference type="Proteomes" id="UP000254031"/>
    </source>
</evidence>
<feature type="transmembrane region" description="Helical" evidence="1">
    <location>
        <begin position="153"/>
        <end position="173"/>
    </location>
</feature>